<evidence type="ECO:0000259" key="5">
    <source>
        <dbReference type="PROSITE" id="PS01124"/>
    </source>
</evidence>
<keyword evidence="4" id="KW-0472">Membrane</keyword>
<accession>A0A5Q0QI27</accession>
<feature type="transmembrane region" description="Helical" evidence="4">
    <location>
        <begin position="31"/>
        <end position="52"/>
    </location>
</feature>
<keyword evidence="3" id="KW-0804">Transcription</keyword>
<reference evidence="6 7" key="1">
    <citation type="submission" date="2019-10" db="EMBL/GenBank/DDBJ databases">
        <authorList>
            <person name="Dong K."/>
        </authorList>
    </citation>
    <scope>NUCLEOTIDE SEQUENCE [LARGE SCALE GENOMIC DNA]</scope>
    <source>
        <strain evidence="7">dk4302</strain>
    </source>
</reference>
<evidence type="ECO:0000256" key="1">
    <source>
        <dbReference type="ARBA" id="ARBA00023015"/>
    </source>
</evidence>
<feature type="transmembrane region" description="Helical" evidence="4">
    <location>
        <begin position="199"/>
        <end position="218"/>
    </location>
</feature>
<dbReference type="SMART" id="SM00342">
    <property type="entry name" value="HTH_ARAC"/>
    <property type="match status" value="1"/>
</dbReference>
<proteinExistence type="predicted"/>
<organism evidence="6 7">
    <name type="scientific">Sphingobacterium zhuxiongii</name>
    <dbReference type="NCBI Taxonomy" id="2662364"/>
    <lineage>
        <taxon>Bacteria</taxon>
        <taxon>Pseudomonadati</taxon>
        <taxon>Bacteroidota</taxon>
        <taxon>Sphingobacteriia</taxon>
        <taxon>Sphingobacteriales</taxon>
        <taxon>Sphingobacteriaceae</taxon>
        <taxon>Sphingobacterium</taxon>
    </lineage>
</organism>
<dbReference type="EMBL" id="CP045652">
    <property type="protein sequence ID" value="QGA27532.1"/>
    <property type="molecule type" value="Genomic_DNA"/>
</dbReference>
<dbReference type="PANTHER" id="PTHR43280:SF2">
    <property type="entry name" value="HTH-TYPE TRANSCRIPTIONAL REGULATOR EXSA"/>
    <property type="match status" value="1"/>
</dbReference>
<dbReference type="SUPFAM" id="SSF46689">
    <property type="entry name" value="Homeodomain-like"/>
    <property type="match status" value="1"/>
</dbReference>
<dbReference type="KEGG" id="sphe:GFH32_14945"/>
<feature type="transmembrane region" description="Helical" evidence="4">
    <location>
        <begin position="88"/>
        <end position="110"/>
    </location>
</feature>
<evidence type="ECO:0000256" key="3">
    <source>
        <dbReference type="ARBA" id="ARBA00023163"/>
    </source>
</evidence>
<dbReference type="PRINTS" id="PR00032">
    <property type="entry name" value="HTHARAC"/>
</dbReference>
<evidence type="ECO:0000313" key="6">
    <source>
        <dbReference type="EMBL" id="QGA27532.1"/>
    </source>
</evidence>
<dbReference type="Pfam" id="PF12833">
    <property type="entry name" value="HTH_18"/>
    <property type="match status" value="1"/>
</dbReference>
<feature type="domain" description="HTH araC/xylS-type" evidence="5">
    <location>
        <begin position="254"/>
        <end position="355"/>
    </location>
</feature>
<dbReference type="InterPro" id="IPR020449">
    <property type="entry name" value="Tscrpt_reg_AraC-type_HTH"/>
</dbReference>
<dbReference type="RefSeq" id="WP_153512368.1">
    <property type="nucleotide sequence ID" value="NZ_CP045652.1"/>
</dbReference>
<keyword evidence="1" id="KW-0805">Transcription regulation</keyword>
<feature type="transmembrane region" description="Helical" evidence="4">
    <location>
        <begin position="58"/>
        <end position="76"/>
    </location>
</feature>
<dbReference type="InterPro" id="IPR009057">
    <property type="entry name" value="Homeodomain-like_sf"/>
</dbReference>
<keyword evidence="4" id="KW-1133">Transmembrane helix</keyword>
<feature type="transmembrane region" description="Helical" evidence="4">
    <location>
        <begin position="164"/>
        <end position="187"/>
    </location>
</feature>
<evidence type="ECO:0000256" key="2">
    <source>
        <dbReference type="ARBA" id="ARBA00023125"/>
    </source>
</evidence>
<dbReference type="AlphaFoldDB" id="A0A5Q0QI27"/>
<keyword evidence="4" id="KW-0812">Transmembrane</keyword>
<dbReference type="PANTHER" id="PTHR43280">
    <property type="entry name" value="ARAC-FAMILY TRANSCRIPTIONAL REGULATOR"/>
    <property type="match status" value="1"/>
</dbReference>
<dbReference type="Proteomes" id="UP000326921">
    <property type="component" value="Chromosome"/>
</dbReference>
<feature type="transmembrane region" description="Helical" evidence="4">
    <location>
        <begin position="6"/>
        <end position="24"/>
    </location>
</feature>
<dbReference type="PROSITE" id="PS01124">
    <property type="entry name" value="HTH_ARAC_FAMILY_2"/>
    <property type="match status" value="1"/>
</dbReference>
<name>A0A5Q0QI27_9SPHI</name>
<dbReference type="InterPro" id="IPR018060">
    <property type="entry name" value="HTH_AraC"/>
</dbReference>
<sequence>MIFILVVFTLQLLFSWVYLMKRSMREERGKLINILIISSYSVLVGSLITSSVNNLVSVFYTGTLAVCIINLSAIFVRNIFVERRSSGYLILLAVFPFILFVVFLLLYAGYEDQITDSIVHYYLKWMFYQSRNILLVLVVTYEISLLYSRRKKLSYFLASLDGQLAFLFVILKLLLVCFIIVRALLYGFDKIVECPASEAAVLCLIAIYYMLYCKSLPFELAKYKRKLLSNDQIQVRHADQRMFRVWNNYLATADKLMLEFQLFRSKNFQLRDLAVVLDLEAKELSSMLERGLGLSFDAYVDKHRIRYFVDHCQHIDCTAKGILSLANEAGFSSKYRFYRAFKKQYGVNPKEYLQRMDFSMT</sequence>
<gene>
    <name evidence="6" type="ORF">GFH32_14945</name>
</gene>
<dbReference type="GO" id="GO:0043565">
    <property type="term" value="F:sequence-specific DNA binding"/>
    <property type="evidence" value="ECO:0007669"/>
    <property type="project" value="InterPro"/>
</dbReference>
<dbReference type="GO" id="GO:0003700">
    <property type="term" value="F:DNA-binding transcription factor activity"/>
    <property type="evidence" value="ECO:0007669"/>
    <property type="project" value="InterPro"/>
</dbReference>
<evidence type="ECO:0000313" key="7">
    <source>
        <dbReference type="Proteomes" id="UP000326921"/>
    </source>
</evidence>
<evidence type="ECO:0000256" key="4">
    <source>
        <dbReference type="SAM" id="Phobius"/>
    </source>
</evidence>
<keyword evidence="2" id="KW-0238">DNA-binding</keyword>
<dbReference type="Gene3D" id="1.10.10.60">
    <property type="entry name" value="Homeodomain-like"/>
    <property type="match status" value="1"/>
</dbReference>
<protein>
    <submittedName>
        <fullName evidence="6">Helix-turn-helix domain-containing protein</fullName>
    </submittedName>
</protein>
<feature type="transmembrane region" description="Helical" evidence="4">
    <location>
        <begin position="122"/>
        <end position="143"/>
    </location>
</feature>
<keyword evidence="7" id="KW-1185">Reference proteome</keyword>